<dbReference type="Proteomes" id="UP000322726">
    <property type="component" value="Chromosome"/>
</dbReference>
<dbReference type="EMBL" id="CP035928">
    <property type="protein sequence ID" value="QEP34819.1"/>
    <property type="molecule type" value="Genomic_DNA"/>
</dbReference>
<gene>
    <name evidence="1" type="ORF">APAC_1731</name>
</gene>
<evidence type="ECO:0000313" key="1">
    <source>
        <dbReference type="EMBL" id="QEP34819.1"/>
    </source>
</evidence>
<dbReference type="OrthoDB" id="197789at2"/>
<accession>A0A5C2H916</accession>
<dbReference type="RefSeq" id="WP_130233742.1">
    <property type="nucleotide sequence ID" value="NZ_BMEF01000013.1"/>
</dbReference>
<keyword evidence="2" id="KW-1185">Reference proteome</keyword>
<sequence length="303" mass="35610">MKSNDKLSNKLGVSLGVGILSWKSHKTLEKSLQSYEKIGFKDLFDDVKIIFQEISEDDKKLAEKYGYDYVGTEKNLGIQEGHRLIHENLNTDYILVLENDNPIIESRRITEMTLENSIKLLEENKIDVMRLRHRWQFGEGFSLEKYLTCFNITKLHEKYIKSDLDLKGVSSLVRFFNNLFRPSKALRIAGYGLYFEKEPQKVFPKYVEKIGEEIYSVSSEIMNWTNQSVLLKKTFYGELLNYAYANPTKRTANGFQDLEKPLNSKWWRNQNFKVGICDGLFTHNRFDDSWRKTHHAYNSQIKN</sequence>
<name>A0A5C2H916_9BACT</name>
<protein>
    <submittedName>
        <fullName evidence="1">Uncharacterized protein</fullName>
    </submittedName>
</protein>
<dbReference type="KEGG" id="apai:APAC_1731"/>
<reference evidence="1" key="1">
    <citation type="submission" date="2019-09" db="EMBL/GenBank/DDBJ databases">
        <title>Complete genome sequencing of four Arcobacter species reveals a diverse suite of mobile elements.</title>
        <authorList>
            <person name="Miller W.G."/>
            <person name="Yee E."/>
            <person name="Bono J.L."/>
        </authorList>
    </citation>
    <scope>NUCLEOTIDE SEQUENCE [LARGE SCALE GENOMIC DNA]</scope>
    <source>
        <strain evidence="1">LMG 26638</strain>
    </source>
</reference>
<proteinExistence type="predicted"/>
<dbReference type="AlphaFoldDB" id="A0A5C2H916"/>
<evidence type="ECO:0000313" key="2">
    <source>
        <dbReference type="Proteomes" id="UP000322726"/>
    </source>
</evidence>
<organism evidence="1 2">
    <name type="scientific">Malaciobacter pacificus</name>
    <dbReference type="NCBI Taxonomy" id="1080223"/>
    <lineage>
        <taxon>Bacteria</taxon>
        <taxon>Pseudomonadati</taxon>
        <taxon>Campylobacterota</taxon>
        <taxon>Epsilonproteobacteria</taxon>
        <taxon>Campylobacterales</taxon>
        <taxon>Arcobacteraceae</taxon>
        <taxon>Malaciobacter</taxon>
    </lineage>
</organism>
<reference evidence="1" key="2">
    <citation type="submission" date="2019-09" db="EMBL/GenBank/DDBJ databases">
        <title>Taxonomic note: a critical rebuttal of the proposed division of the genus Arcobacter into six genera, emended descriptions of Arcobacter anaerophilus and the genus Arcobacter, and an assessment of genus-level boundaries for Epsilonproteobacteria using in silico genomic comparator tools.</title>
        <authorList>
            <person name="On S.L.W."/>
            <person name="Miller W.G."/>
            <person name="Biggs P."/>
            <person name="Cornelius A."/>
            <person name="Vandamme P."/>
        </authorList>
    </citation>
    <scope>NUCLEOTIDE SEQUENCE [LARGE SCALE GENOMIC DNA]</scope>
    <source>
        <strain evidence="1">LMG 26638</strain>
    </source>
</reference>